<protein>
    <submittedName>
        <fullName evidence="1">Plug domain-containing protein</fullName>
    </submittedName>
</protein>
<dbReference type="EMBL" id="JAZGZP010000016">
    <property type="protein sequence ID" value="MFK7001467.1"/>
    <property type="molecule type" value="Genomic_DNA"/>
</dbReference>
<proteinExistence type="predicted"/>
<dbReference type="Proteomes" id="UP001621706">
    <property type="component" value="Unassembled WGS sequence"/>
</dbReference>
<keyword evidence="2" id="KW-1185">Reference proteome</keyword>
<accession>A0ABW8PA79</accession>
<name>A0ABW8PA79_9FLAO</name>
<reference evidence="1 2" key="1">
    <citation type="submission" date="2024-02" db="EMBL/GenBank/DDBJ databases">
        <title>Comparative Genomic Analysis of Flavobacterium Species Causing Columnaris Disease of Freshwater Fish in Thailand: Insights into Virulence and Resistance Mechanisms.</title>
        <authorList>
            <person name="Nguyen D."/>
            <person name="Chokmangmeepisarn P."/>
            <person name="Khianchaikhan K."/>
            <person name="Morishita M."/>
            <person name="Bunnoy A."/>
            <person name="Rodkhum C."/>
        </authorList>
    </citation>
    <scope>NUCLEOTIDE SEQUENCE [LARGE SCALE GENOMIC DNA]</scope>
    <source>
        <strain evidence="1 2">CNRT2201</strain>
    </source>
</reference>
<dbReference type="SUPFAM" id="SSF56935">
    <property type="entry name" value="Porins"/>
    <property type="match status" value="1"/>
</dbReference>
<dbReference type="RefSeq" id="WP_405344134.1">
    <property type="nucleotide sequence ID" value="NZ_JAZGZP010000016.1"/>
</dbReference>
<sequence>MKKIFTFFVLFKSIICFTQTKYELKGYLLDEINNPLYAKLIINNGITEQIIQTNSDGYFSLFSEEGIIEIKCLINDTSTYIQKLDLKKNELITLHVKRNKEINEVIISEEKKKKIIIQNKENIKFNINQFSELPSLTGLPDISKILQLTPGVQNSGDVNGYLYVRGGDAGQTIFRYNDVPIYGSAHLFGIFPFYNTFHIGDVIYDKTNLNSSTGNVLGASIILKPDLHKIEKETFSGNIGLLSSQFNLKFPFQKSKVSFSFRKTYIDEILKLFTIQNDVNYKFDDINLSVLHNFNSKSIFTFDWFYSKDQLKYNSDDLFANININWSNYLLNSQFNHIFSENSKYYLQFYFSGNQNRMDINQGNLKINIETGITDIGIKNTFFYNFKKIKTQTGFMFNFYKIVPYNLNLNNFGLLPNRNYPNSIVSQLSLYEDLNFNLTTDLQMKLALRFNYLIPQNEKGIFSFEPKLGFYLFGENRTNYFLTITRKSQNINLVTSSSVGIPTDFWTHVNHIIPLPISTEISLGTNIFITKKWSSTQSIFYNAMQNLTIYPFALSQFNETASLDKDLYFGRGNSYGYEFILKKDVGKWKGWLSYTWSRSLRNFPLINNDAIFYSKYDRRHNMNMMLTFDINSKTSLGLTQIVSSGNRFTSANQIYFINNVPVKEYN</sequence>
<evidence type="ECO:0000313" key="1">
    <source>
        <dbReference type="EMBL" id="MFK7001467.1"/>
    </source>
</evidence>
<evidence type="ECO:0000313" key="2">
    <source>
        <dbReference type="Proteomes" id="UP001621706"/>
    </source>
</evidence>
<comment type="caution">
    <text evidence="1">The sequence shown here is derived from an EMBL/GenBank/DDBJ whole genome shotgun (WGS) entry which is preliminary data.</text>
</comment>
<gene>
    <name evidence="1" type="ORF">V3I07_11230</name>
</gene>
<organism evidence="1 2">
    <name type="scientific">Flavobacterium oreochromis</name>
    <dbReference type="NCBI Taxonomy" id="2906078"/>
    <lineage>
        <taxon>Bacteria</taxon>
        <taxon>Pseudomonadati</taxon>
        <taxon>Bacteroidota</taxon>
        <taxon>Flavobacteriia</taxon>
        <taxon>Flavobacteriales</taxon>
        <taxon>Flavobacteriaceae</taxon>
        <taxon>Flavobacterium</taxon>
    </lineage>
</organism>